<evidence type="ECO:0000256" key="3">
    <source>
        <dbReference type="ARBA" id="ARBA00022473"/>
    </source>
</evidence>
<feature type="transmembrane region" description="Helical" evidence="11">
    <location>
        <begin position="206"/>
        <end position="229"/>
    </location>
</feature>
<dbReference type="InterPro" id="IPR009038">
    <property type="entry name" value="GOLD_dom"/>
</dbReference>
<dbReference type="Proteomes" id="UP000759131">
    <property type="component" value="Unassembled WGS sequence"/>
</dbReference>
<dbReference type="PANTHER" id="PTHR22811">
    <property type="entry name" value="TRANSMEMBRANE EMP24 DOMAIN-CONTAINING PROTEIN"/>
    <property type="match status" value="1"/>
</dbReference>
<evidence type="ECO:0000256" key="5">
    <source>
        <dbReference type="ARBA" id="ARBA00022729"/>
    </source>
</evidence>
<dbReference type="EMBL" id="CAJPIZ010012286">
    <property type="protein sequence ID" value="CAG2113614.1"/>
    <property type="molecule type" value="Genomic_DNA"/>
</dbReference>
<keyword evidence="7 11" id="KW-0472">Membrane</keyword>
<feature type="region of interest" description="Disordered" evidence="10">
    <location>
        <begin position="1"/>
        <end position="23"/>
    </location>
</feature>
<name>A0A7R9Q683_9ACAR</name>
<keyword evidence="6 11" id="KW-1133">Transmembrane helix</keyword>
<keyword evidence="14" id="KW-1185">Reference proteome</keyword>
<evidence type="ECO:0000256" key="2">
    <source>
        <dbReference type="ARBA" id="ARBA00007104"/>
    </source>
</evidence>
<keyword evidence="5" id="KW-0732">Signal</keyword>
<evidence type="ECO:0000259" key="12">
    <source>
        <dbReference type="PROSITE" id="PS50866"/>
    </source>
</evidence>
<dbReference type="OrthoDB" id="5976732at2759"/>
<organism evidence="13">
    <name type="scientific">Medioppia subpectinata</name>
    <dbReference type="NCBI Taxonomy" id="1979941"/>
    <lineage>
        <taxon>Eukaryota</taxon>
        <taxon>Metazoa</taxon>
        <taxon>Ecdysozoa</taxon>
        <taxon>Arthropoda</taxon>
        <taxon>Chelicerata</taxon>
        <taxon>Arachnida</taxon>
        <taxon>Acari</taxon>
        <taxon>Acariformes</taxon>
        <taxon>Sarcoptiformes</taxon>
        <taxon>Oribatida</taxon>
        <taxon>Brachypylina</taxon>
        <taxon>Oppioidea</taxon>
        <taxon>Oppiidae</taxon>
        <taxon>Medioppia</taxon>
    </lineage>
</organism>
<evidence type="ECO:0000256" key="11">
    <source>
        <dbReference type="SAM" id="Phobius"/>
    </source>
</evidence>
<evidence type="ECO:0000256" key="1">
    <source>
        <dbReference type="ARBA" id="ARBA00004479"/>
    </source>
</evidence>
<evidence type="ECO:0000313" key="14">
    <source>
        <dbReference type="Proteomes" id="UP000759131"/>
    </source>
</evidence>
<feature type="compositionally biased region" description="Low complexity" evidence="10">
    <location>
        <begin position="13"/>
        <end position="23"/>
    </location>
</feature>
<evidence type="ECO:0000256" key="7">
    <source>
        <dbReference type="ARBA" id="ARBA00023136"/>
    </source>
</evidence>
<evidence type="ECO:0000256" key="6">
    <source>
        <dbReference type="ARBA" id="ARBA00022989"/>
    </source>
</evidence>
<dbReference type="InterPro" id="IPR015720">
    <property type="entry name" value="Emp24-like"/>
</dbReference>
<dbReference type="AlphaFoldDB" id="A0A7R9Q683"/>
<dbReference type="SMART" id="SM01190">
    <property type="entry name" value="EMP24_GP25L"/>
    <property type="match status" value="1"/>
</dbReference>
<dbReference type="EMBL" id="OC866861">
    <property type="protein sequence ID" value="CAD7633184.1"/>
    <property type="molecule type" value="Genomic_DNA"/>
</dbReference>
<comment type="similarity">
    <text evidence="2 9">Belongs to the EMP24/GP25L family.</text>
</comment>
<dbReference type="GO" id="GO:0012505">
    <property type="term" value="C:endomembrane system"/>
    <property type="evidence" value="ECO:0007669"/>
    <property type="project" value="UniProtKB-SubCell"/>
</dbReference>
<reference evidence="13" key="1">
    <citation type="submission" date="2020-11" db="EMBL/GenBank/DDBJ databases">
        <authorList>
            <person name="Tran Van P."/>
        </authorList>
    </citation>
    <scope>NUCLEOTIDE SEQUENCE</scope>
</reference>
<comment type="subcellular location">
    <subcellularLocation>
        <location evidence="8">Endomembrane system</location>
        <topology evidence="8">Single-pass membrane protein</topology>
    </subcellularLocation>
    <subcellularLocation>
        <location evidence="1 9">Membrane</location>
        <topology evidence="1 9">Single-pass type I membrane protein</topology>
    </subcellularLocation>
</comment>
<dbReference type="InterPro" id="IPR036598">
    <property type="entry name" value="GOLD_dom_sf"/>
</dbReference>
<protein>
    <recommendedName>
        <fullName evidence="12">GOLD domain-containing protein</fullName>
    </recommendedName>
</protein>
<sequence>MNSPVTLSESVTPFSPFSGSSGDSQDIEVRVAVEPGRHDCFYQEVKRDHNLDLSYQVIEISQRFGWIYTPSHSSDLTIDFIVKDPNGVEVFREMRRKEGQHVYKAPEQGVYAVCLDNSFSSVSAKVVNLEVYVYSNADDNDRWGLEGDFTFPPEVQYLDSVESIKTSINKVRDDLIRVSHEQEIRRAVETRDRNIAESNYDYVNRFSMVSIGVMFSVGLVQIYLIRSLFENKSYIKKLFRAY</sequence>
<dbReference type="Pfam" id="PF01105">
    <property type="entry name" value="EMP24_GP25L"/>
    <property type="match status" value="1"/>
</dbReference>
<feature type="domain" description="GOLD" evidence="12">
    <location>
        <begin position="38"/>
        <end position="133"/>
    </location>
</feature>
<evidence type="ECO:0000313" key="13">
    <source>
        <dbReference type="EMBL" id="CAD7633184.1"/>
    </source>
</evidence>
<evidence type="ECO:0000256" key="8">
    <source>
        <dbReference type="ARBA" id="ARBA00037847"/>
    </source>
</evidence>
<proteinExistence type="inferred from homology"/>
<accession>A0A7R9Q683</accession>
<gene>
    <name evidence="13" type="ORF">OSB1V03_LOCUS13582</name>
</gene>
<keyword evidence="4 9" id="KW-0812">Transmembrane</keyword>
<keyword evidence="3" id="KW-0217">Developmental protein</keyword>
<evidence type="ECO:0000256" key="9">
    <source>
        <dbReference type="RuleBase" id="RU003827"/>
    </source>
</evidence>
<dbReference type="PROSITE" id="PS50866">
    <property type="entry name" value="GOLD"/>
    <property type="match status" value="1"/>
</dbReference>
<evidence type="ECO:0000256" key="4">
    <source>
        <dbReference type="ARBA" id="ARBA00022692"/>
    </source>
</evidence>
<dbReference type="SUPFAM" id="SSF101576">
    <property type="entry name" value="Supernatant protein factor (SPF), C-terminal domain"/>
    <property type="match status" value="1"/>
</dbReference>
<feature type="compositionally biased region" description="Polar residues" evidence="10">
    <location>
        <begin position="1"/>
        <end position="12"/>
    </location>
</feature>
<evidence type="ECO:0000256" key="10">
    <source>
        <dbReference type="SAM" id="MobiDB-lite"/>
    </source>
</evidence>
<dbReference type="GO" id="GO:0016020">
    <property type="term" value="C:membrane"/>
    <property type="evidence" value="ECO:0007669"/>
    <property type="project" value="UniProtKB-SubCell"/>
</dbReference>